<dbReference type="GO" id="GO:0005829">
    <property type="term" value="C:cytosol"/>
    <property type="evidence" value="ECO:0007669"/>
    <property type="project" value="TreeGrafter"/>
</dbReference>
<gene>
    <name evidence="4" type="ORF">DD728_06105</name>
</gene>
<accession>A0A356W461</accession>
<dbReference type="Pfam" id="PF00596">
    <property type="entry name" value="Aldolase_II"/>
    <property type="match status" value="1"/>
</dbReference>
<protein>
    <submittedName>
        <fullName evidence="4">Class II aldolase family protein</fullName>
    </submittedName>
</protein>
<evidence type="ECO:0000313" key="5">
    <source>
        <dbReference type="Proteomes" id="UP000263957"/>
    </source>
</evidence>
<comment type="caution">
    <text evidence="4">The sequence shown here is derived from an EMBL/GenBank/DDBJ whole genome shotgun (WGS) entry which is preliminary data.</text>
</comment>
<dbReference type="GO" id="GO:0046872">
    <property type="term" value="F:metal ion binding"/>
    <property type="evidence" value="ECO:0007669"/>
    <property type="project" value="UniProtKB-KW"/>
</dbReference>
<dbReference type="InterPro" id="IPR036409">
    <property type="entry name" value="Aldolase_II/adducin_N_sf"/>
</dbReference>
<evidence type="ECO:0000313" key="4">
    <source>
        <dbReference type="EMBL" id="HBQ48444.1"/>
    </source>
</evidence>
<feature type="non-terminal residue" evidence="4">
    <location>
        <position position="1"/>
    </location>
</feature>
<dbReference type="SMART" id="SM01007">
    <property type="entry name" value="Aldolase_II"/>
    <property type="match status" value="1"/>
</dbReference>
<name>A0A356W461_9PROT</name>
<feature type="non-terminal residue" evidence="4">
    <location>
        <position position="141"/>
    </location>
</feature>
<dbReference type="InterPro" id="IPR050197">
    <property type="entry name" value="Aldolase_class_II_sugar_metab"/>
</dbReference>
<evidence type="ECO:0000256" key="2">
    <source>
        <dbReference type="ARBA" id="ARBA00023239"/>
    </source>
</evidence>
<keyword evidence="1" id="KW-0479">Metal-binding</keyword>
<sequence>APELVEHDDMMVFTHDGAPVGGDDRKPFLERFIHGSLYAARPDVQSVVHSHSRSVIPFSVTPGSMRPIVHSCGVLGKDIPVWDAQDSFGDTNLLISSQEMGHDFAGVVAEGRCALMRGHGSTVIGSSIREAVYSAVYLEVN</sequence>
<dbReference type="PANTHER" id="PTHR22789:SF0">
    <property type="entry name" value="3-OXO-TETRONATE 4-PHOSPHATE DECARBOXYLASE-RELATED"/>
    <property type="match status" value="1"/>
</dbReference>
<feature type="domain" description="Class II aldolase/adducin N-terminal" evidence="3">
    <location>
        <begin position="4"/>
        <end position="140"/>
    </location>
</feature>
<proteinExistence type="predicted"/>
<reference evidence="4 5" key="1">
    <citation type="journal article" date="2018" name="Nat. Biotechnol.">
        <title>A standardized bacterial taxonomy based on genome phylogeny substantially revises the tree of life.</title>
        <authorList>
            <person name="Parks D.H."/>
            <person name="Chuvochina M."/>
            <person name="Waite D.W."/>
            <person name="Rinke C."/>
            <person name="Skarshewski A."/>
            <person name="Chaumeil P.A."/>
            <person name="Hugenholtz P."/>
        </authorList>
    </citation>
    <scope>NUCLEOTIDE SEQUENCE [LARGE SCALE GENOMIC DNA]</scope>
    <source>
        <strain evidence="4">UBA10378</strain>
    </source>
</reference>
<dbReference type="GO" id="GO:0016832">
    <property type="term" value="F:aldehyde-lyase activity"/>
    <property type="evidence" value="ECO:0007669"/>
    <property type="project" value="TreeGrafter"/>
</dbReference>
<dbReference type="Gene3D" id="3.40.225.10">
    <property type="entry name" value="Class II aldolase/adducin N-terminal domain"/>
    <property type="match status" value="1"/>
</dbReference>
<dbReference type="EMBL" id="DOGS01000122">
    <property type="protein sequence ID" value="HBQ48444.1"/>
    <property type="molecule type" value="Genomic_DNA"/>
</dbReference>
<evidence type="ECO:0000259" key="3">
    <source>
        <dbReference type="SMART" id="SM01007"/>
    </source>
</evidence>
<dbReference type="PANTHER" id="PTHR22789">
    <property type="entry name" value="FUCULOSE PHOSPHATE ALDOLASE"/>
    <property type="match status" value="1"/>
</dbReference>
<dbReference type="InterPro" id="IPR001303">
    <property type="entry name" value="Aldolase_II/adducin_N"/>
</dbReference>
<dbReference type="Proteomes" id="UP000263957">
    <property type="component" value="Unassembled WGS sequence"/>
</dbReference>
<dbReference type="AlphaFoldDB" id="A0A356W461"/>
<evidence type="ECO:0000256" key="1">
    <source>
        <dbReference type="ARBA" id="ARBA00022723"/>
    </source>
</evidence>
<dbReference type="GO" id="GO:0019323">
    <property type="term" value="P:pentose catabolic process"/>
    <property type="evidence" value="ECO:0007669"/>
    <property type="project" value="TreeGrafter"/>
</dbReference>
<keyword evidence="2" id="KW-0456">Lyase</keyword>
<organism evidence="4 5">
    <name type="scientific">Hyphomonas atlantica</name>
    <dbReference type="NCBI Taxonomy" id="1280948"/>
    <lineage>
        <taxon>Bacteria</taxon>
        <taxon>Pseudomonadati</taxon>
        <taxon>Pseudomonadota</taxon>
        <taxon>Alphaproteobacteria</taxon>
        <taxon>Hyphomonadales</taxon>
        <taxon>Hyphomonadaceae</taxon>
        <taxon>Hyphomonas</taxon>
    </lineage>
</organism>
<dbReference type="SUPFAM" id="SSF53639">
    <property type="entry name" value="AraD/HMP-PK domain-like"/>
    <property type="match status" value="1"/>
</dbReference>